<dbReference type="CDD" id="cd18046">
    <property type="entry name" value="DEADc_EIF4AII_EIF4AI_DDX2"/>
    <property type="match status" value="1"/>
</dbReference>
<dbReference type="EC" id="3.6.4.13" evidence="1"/>
<dbReference type="GO" id="GO:0005524">
    <property type="term" value="F:ATP binding"/>
    <property type="evidence" value="ECO:0007669"/>
    <property type="project" value="UniProtKB-KW"/>
</dbReference>
<dbReference type="GO" id="GO:0003724">
    <property type="term" value="F:RNA helicase activity"/>
    <property type="evidence" value="ECO:0007669"/>
    <property type="project" value="UniProtKB-EC"/>
</dbReference>
<evidence type="ECO:0000256" key="5">
    <source>
        <dbReference type="ARBA" id="ARBA00022806"/>
    </source>
</evidence>
<evidence type="ECO:0000256" key="6">
    <source>
        <dbReference type="ARBA" id="ARBA00022840"/>
    </source>
</evidence>
<keyword evidence="7" id="KW-0694">RNA-binding</keyword>
<dbReference type="SUPFAM" id="SSF52540">
    <property type="entry name" value="P-loop containing nucleoside triphosphate hydrolases"/>
    <property type="match status" value="1"/>
</dbReference>
<evidence type="ECO:0000256" key="12">
    <source>
        <dbReference type="PROSITE-ProRule" id="PRU00552"/>
    </source>
</evidence>
<evidence type="ECO:0000256" key="7">
    <source>
        <dbReference type="ARBA" id="ARBA00022884"/>
    </source>
</evidence>
<dbReference type="InterPro" id="IPR014001">
    <property type="entry name" value="Helicase_ATP-bd"/>
</dbReference>
<evidence type="ECO:0000256" key="10">
    <source>
        <dbReference type="ARBA" id="ARBA00030297"/>
    </source>
</evidence>
<feature type="domain" description="DEAD-box RNA helicase Q" evidence="15">
    <location>
        <begin position="167"/>
        <end position="195"/>
    </location>
</feature>
<evidence type="ECO:0000256" key="1">
    <source>
        <dbReference type="ARBA" id="ARBA00012552"/>
    </source>
</evidence>
<feature type="short sequence motif" description="Q motif" evidence="12">
    <location>
        <begin position="167"/>
        <end position="195"/>
    </location>
</feature>
<evidence type="ECO:0000256" key="11">
    <source>
        <dbReference type="ARBA" id="ARBA00047984"/>
    </source>
</evidence>
<evidence type="ECO:0000256" key="9">
    <source>
        <dbReference type="ARBA" id="ARBA00024352"/>
    </source>
</evidence>
<accession>A0A915Q7C6</accession>
<name>A0A915Q7C6_9BILA</name>
<dbReference type="PROSITE" id="PS51195">
    <property type="entry name" value="Q_MOTIF"/>
    <property type="match status" value="1"/>
</dbReference>
<evidence type="ECO:0000256" key="4">
    <source>
        <dbReference type="ARBA" id="ARBA00022801"/>
    </source>
</evidence>
<keyword evidence="2" id="KW-0396">Initiation factor</keyword>
<dbReference type="FunFam" id="3.40.50.300:FF:000089">
    <property type="entry name" value="Eukaryotic initiation factor 4A-II"/>
    <property type="match status" value="1"/>
</dbReference>
<dbReference type="SMART" id="SM00487">
    <property type="entry name" value="DEXDc"/>
    <property type="match status" value="1"/>
</dbReference>
<evidence type="ECO:0000256" key="13">
    <source>
        <dbReference type="RuleBase" id="RU000492"/>
    </source>
</evidence>
<dbReference type="Pfam" id="PF00270">
    <property type="entry name" value="DEAD"/>
    <property type="match status" value="1"/>
</dbReference>
<evidence type="ECO:0000313" key="17">
    <source>
        <dbReference type="WBParaSite" id="sdigi.contig79.g3818.t1"/>
    </source>
</evidence>
<dbReference type="PANTHER" id="PTHR47958">
    <property type="entry name" value="ATP-DEPENDENT RNA HELICASE DBP3"/>
    <property type="match status" value="1"/>
</dbReference>
<feature type="domain" description="Helicase ATP-binding" evidence="14">
    <location>
        <begin position="198"/>
        <end position="368"/>
    </location>
</feature>
<dbReference type="GO" id="GO:0016787">
    <property type="term" value="F:hydrolase activity"/>
    <property type="evidence" value="ECO:0007669"/>
    <property type="project" value="UniProtKB-KW"/>
</dbReference>
<dbReference type="Proteomes" id="UP000887581">
    <property type="component" value="Unplaced"/>
</dbReference>
<evidence type="ECO:0000256" key="3">
    <source>
        <dbReference type="ARBA" id="ARBA00022741"/>
    </source>
</evidence>
<keyword evidence="16" id="KW-1185">Reference proteome</keyword>
<dbReference type="InterPro" id="IPR027417">
    <property type="entry name" value="P-loop_NTPase"/>
</dbReference>
<reference evidence="17" key="1">
    <citation type="submission" date="2022-11" db="UniProtKB">
        <authorList>
            <consortium name="WormBaseParasite"/>
        </authorList>
    </citation>
    <scope>IDENTIFICATION</scope>
</reference>
<keyword evidence="8" id="KW-0648">Protein biosynthesis</keyword>
<dbReference type="PROSITE" id="PS51192">
    <property type="entry name" value="HELICASE_ATP_BIND_1"/>
    <property type="match status" value="1"/>
</dbReference>
<dbReference type="WBParaSite" id="sdigi.contig79.g3818.t1">
    <property type="protein sequence ID" value="sdigi.contig79.g3818.t1"/>
    <property type="gene ID" value="sdigi.contig79.g3818"/>
</dbReference>
<evidence type="ECO:0000259" key="14">
    <source>
        <dbReference type="PROSITE" id="PS51192"/>
    </source>
</evidence>
<keyword evidence="3 13" id="KW-0547">Nucleotide-binding</keyword>
<organism evidence="16 17">
    <name type="scientific">Setaria digitata</name>
    <dbReference type="NCBI Taxonomy" id="48799"/>
    <lineage>
        <taxon>Eukaryota</taxon>
        <taxon>Metazoa</taxon>
        <taxon>Ecdysozoa</taxon>
        <taxon>Nematoda</taxon>
        <taxon>Chromadorea</taxon>
        <taxon>Rhabditida</taxon>
        <taxon>Spirurina</taxon>
        <taxon>Spiruromorpha</taxon>
        <taxon>Filarioidea</taxon>
        <taxon>Setariidae</taxon>
        <taxon>Setaria</taxon>
    </lineage>
</organism>
<keyword evidence="6 13" id="KW-0067">ATP-binding</keyword>
<dbReference type="AlphaFoldDB" id="A0A915Q7C6"/>
<dbReference type="InterPro" id="IPR014014">
    <property type="entry name" value="RNA_helicase_DEAD_Q_motif"/>
</dbReference>
<evidence type="ECO:0000313" key="16">
    <source>
        <dbReference type="Proteomes" id="UP000887581"/>
    </source>
</evidence>
<evidence type="ECO:0000256" key="8">
    <source>
        <dbReference type="ARBA" id="ARBA00022917"/>
    </source>
</evidence>
<proteinExistence type="inferred from homology"/>
<dbReference type="InterPro" id="IPR044728">
    <property type="entry name" value="EIF4A_DEADc"/>
</dbReference>
<dbReference type="Gene3D" id="3.40.50.300">
    <property type="entry name" value="P-loop containing nucleotide triphosphate hydrolases"/>
    <property type="match status" value="1"/>
</dbReference>
<protein>
    <recommendedName>
        <fullName evidence="1">RNA helicase</fullName>
        <ecNumber evidence="1">3.6.4.13</ecNumber>
    </recommendedName>
    <alternativeName>
        <fullName evidence="10">ATP-dependent RNA helicase eIF4A</fullName>
    </alternativeName>
</protein>
<comment type="similarity">
    <text evidence="9">Belongs to the DEAD box helicase family. eIF4A subfamily.</text>
</comment>
<dbReference type="InterPro" id="IPR000629">
    <property type="entry name" value="RNA-helicase_DEAD-box_CS"/>
</dbReference>
<dbReference type="GO" id="GO:0003723">
    <property type="term" value="F:RNA binding"/>
    <property type="evidence" value="ECO:0007669"/>
    <property type="project" value="UniProtKB-KW"/>
</dbReference>
<sequence>MRIVDGLQVALLLCEATEKSVQSYQPSPVRSLNICTNGPKISCSLVASGRIFLPAQLMVVSGVSLGCDVDGWVVASATVVCYVCFVRESSFLQLRSMYSYVAVGSGLSYFHTKHEFLFVWVVNPVMTDANQQQKYVNDGEAAGAPAPSQAPLDSDGLIESNWDFVCENFDEMGLKENLLRGIYAFGFEKPSAIQQRAIIPCTKKRDVIAQAQSGTGKTATFSVAVLQNIDETIPEVQALVMAPTRELAQQIQKVMLSLGEYLGVKCHASIGGTNVRDDQRKLESGVHVVVGTPGRVNDMITRQSLQTNNIKMFVLDEADEMLSRGFKEQIYDVFKCMPNDVQVVLLSATMPSEVLEVTNRFMNDPIRILVKREELTLEGIRQFYINVEKEAWLL</sequence>
<dbReference type="GO" id="GO:0003743">
    <property type="term" value="F:translation initiation factor activity"/>
    <property type="evidence" value="ECO:0007669"/>
    <property type="project" value="UniProtKB-KW"/>
</dbReference>
<dbReference type="InterPro" id="IPR011545">
    <property type="entry name" value="DEAD/DEAH_box_helicase_dom"/>
</dbReference>
<keyword evidence="4 13" id="KW-0378">Hydrolase</keyword>
<dbReference type="PROSITE" id="PS00039">
    <property type="entry name" value="DEAD_ATP_HELICASE"/>
    <property type="match status" value="1"/>
</dbReference>
<keyword evidence="5 13" id="KW-0347">Helicase</keyword>
<evidence type="ECO:0000259" key="15">
    <source>
        <dbReference type="PROSITE" id="PS51195"/>
    </source>
</evidence>
<comment type="catalytic activity">
    <reaction evidence="11">
        <text>ATP + H2O = ADP + phosphate + H(+)</text>
        <dbReference type="Rhea" id="RHEA:13065"/>
        <dbReference type="ChEBI" id="CHEBI:15377"/>
        <dbReference type="ChEBI" id="CHEBI:15378"/>
        <dbReference type="ChEBI" id="CHEBI:30616"/>
        <dbReference type="ChEBI" id="CHEBI:43474"/>
        <dbReference type="ChEBI" id="CHEBI:456216"/>
        <dbReference type="EC" id="3.6.4.13"/>
    </reaction>
</comment>
<evidence type="ECO:0000256" key="2">
    <source>
        <dbReference type="ARBA" id="ARBA00022540"/>
    </source>
</evidence>